<keyword evidence="3" id="KW-0479">Metal-binding</keyword>
<accession>A0A7C3WMP5</accession>
<evidence type="ECO:0000259" key="6">
    <source>
        <dbReference type="Pfam" id="PF00149"/>
    </source>
</evidence>
<sequence length="246" mass="28766">MAWLFFSDLHMQDGELRDDFQPLYSNFMKLVSKVDAVPVALGDIIDGLRLGREDLEHKIDESIRYYSEFWSWFAENKGIYILGNHDAVFSDLRYRYLLPESIDVCNRAFIDGFYCCHGHEFDILCSDLDFLSRIGVSFLNLISKISPVWEDKLAGLEMKLRKIGRFSRQDMVDVKALKFVDNFLNCKGILWGHTHRFSFRFLNSYGKYIINTGTFLDKQNRLVLLDEDGFKFVETKGIFDSIPKLF</sequence>
<protein>
    <recommendedName>
        <fullName evidence="6">Calcineurin-like phosphoesterase domain-containing protein</fullName>
    </recommendedName>
</protein>
<evidence type="ECO:0000256" key="2">
    <source>
        <dbReference type="ARBA" id="ARBA00022519"/>
    </source>
</evidence>
<comment type="caution">
    <text evidence="7">The sequence shown here is derived from an EMBL/GenBank/DDBJ whole genome shotgun (WGS) entry which is preliminary data.</text>
</comment>
<dbReference type="EMBL" id="DTGA01000091">
    <property type="protein sequence ID" value="HGB30987.1"/>
    <property type="molecule type" value="Genomic_DNA"/>
</dbReference>
<proteinExistence type="predicted"/>
<dbReference type="SUPFAM" id="SSF56300">
    <property type="entry name" value="Metallo-dependent phosphatases"/>
    <property type="match status" value="1"/>
</dbReference>
<evidence type="ECO:0000256" key="5">
    <source>
        <dbReference type="ARBA" id="ARBA00023211"/>
    </source>
</evidence>
<dbReference type="Pfam" id="PF00149">
    <property type="entry name" value="Metallophos"/>
    <property type="match status" value="1"/>
</dbReference>
<evidence type="ECO:0000256" key="1">
    <source>
        <dbReference type="ARBA" id="ARBA00022475"/>
    </source>
</evidence>
<feature type="domain" description="Calcineurin-like phosphoesterase" evidence="6">
    <location>
        <begin position="4"/>
        <end position="196"/>
    </location>
</feature>
<evidence type="ECO:0000256" key="4">
    <source>
        <dbReference type="ARBA" id="ARBA00023136"/>
    </source>
</evidence>
<dbReference type="InterPro" id="IPR029052">
    <property type="entry name" value="Metallo-depent_PP-like"/>
</dbReference>
<dbReference type="PANTHER" id="PTHR34990">
    <property type="entry name" value="UDP-2,3-DIACYLGLUCOSAMINE HYDROLASE-RELATED"/>
    <property type="match status" value="1"/>
</dbReference>
<keyword evidence="2" id="KW-0997">Cell inner membrane</keyword>
<dbReference type="GO" id="GO:0016020">
    <property type="term" value="C:membrane"/>
    <property type="evidence" value="ECO:0007669"/>
    <property type="project" value="GOC"/>
</dbReference>
<name>A0A7C3WMP5_9BACT</name>
<keyword evidence="1" id="KW-1003">Cell membrane</keyword>
<dbReference type="GO" id="GO:0008758">
    <property type="term" value="F:UDP-2,3-diacylglucosamine hydrolase activity"/>
    <property type="evidence" value="ECO:0007669"/>
    <property type="project" value="TreeGrafter"/>
</dbReference>
<dbReference type="AlphaFoldDB" id="A0A7C3WMP5"/>
<evidence type="ECO:0000313" key="7">
    <source>
        <dbReference type="EMBL" id="HGB30987.1"/>
    </source>
</evidence>
<dbReference type="InterPro" id="IPR043461">
    <property type="entry name" value="LpxH-like"/>
</dbReference>
<dbReference type="InterPro" id="IPR004843">
    <property type="entry name" value="Calcineurin-like_PHP"/>
</dbReference>
<dbReference type="Gene3D" id="3.60.21.10">
    <property type="match status" value="1"/>
</dbReference>
<reference evidence="7" key="1">
    <citation type="journal article" date="2020" name="mSystems">
        <title>Genome- and Community-Level Interaction Insights into Carbon Utilization and Element Cycling Functions of Hydrothermarchaeota in Hydrothermal Sediment.</title>
        <authorList>
            <person name="Zhou Z."/>
            <person name="Liu Y."/>
            <person name="Xu W."/>
            <person name="Pan J."/>
            <person name="Luo Z.H."/>
            <person name="Li M."/>
        </authorList>
    </citation>
    <scope>NUCLEOTIDE SEQUENCE [LARGE SCALE GENOMIC DNA]</scope>
    <source>
        <strain evidence="7">SpSt-751</strain>
    </source>
</reference>
<gene>
    <name evidence="7" type="ORF">ENV35_03825</name>
</gene>
<keyword evidence="5" id="KW-0464">Manganese</keyword>
<dbReference type="GO" id="GO:0009245">
    <property type="term" value="P:lipid A biosynthetic process"/>
    <property type="evidence" value="ECO:0007669"/>
    <property type="project" value="TreeGrafter"/>
</dbReference>
<organism evidence="7">
    <name type="scientific">Dictyoglomus turgidum</name>
    <dbReference type="NCBI Taxonomy" id="513050"/>
    <lineage>
        <taxon>Bacteria</taxon>
        <taxon>Pseudomonadati</taxon>
        <taxon>Dictyoglomota</taxon>
        <taxon>Dictyoglomia</taxon>
        <taxon>Dictyoglomales</taxon>
        <taxon>Dictyoglomaceae</taxon>
        <taxon>Dictyoglomus</taxon>
    </lineage>
</organism>
<dbReference type="GO" id="GO:0046872">
    <property type="term" value="F:metal ion binding"/>
    <property type="evidence" value="ECO:0007669"/>
    <property type="project" value="UniProtKB-KW"/>
</dbReference>
<evidence type="ECO:0000256" key="3">
    <source>
        <dbReference type="ARBA" id="ARBA00022723"/>
    </source>
</evidence>
<keyword evidence="4" id="KW-0472">Membrane</keyword>